<dbReference type="OrthoDB" id="5471901at2"/>
<accession>A0A5K7Z8T0</accession>
<dbReference type="KEGG" id="dwd:DSCW_56630"/>
<dbReference type="Proteomes" id="UP000427769">
    <property type="component" value="Chromosome"/>
</dbReference>
<dbReference type="RefSeq" id="WP_155306902.1">
    <property type="nucleotide sequence ID" value="NZ_AP021875.1"/>
</dbReference>
<organism evidence="1 2">
    <name type="scientific">Desulfosarcina widdelii</name>
    <dbReference type="NCBI Taxonomy" id="947919"/>
    <lineage>
        <taxon>Bacteria</taxon>
        <taxon>Pseudomonadati</taxon>
        <taxon>Thermodesulfobacteriota</taxon>
        <taxon>Desulfobacteria</taxon>
        <taxon>Desulfobacterales</taxon>
        <taxon>Desulfosarcinaceae</taxon>
        <taxon>Desulfosarcina</taxon>
    </lineage>
</organism>
<sequence>MKKAAVLIRDPEQQYEGLRTSLGLLLEDTEVQMFVLHHEIAHMDEAYRDNMEFIDEMEGERFSNNSANVEKYGFKHVTLADVAKMVSTADVVIPF</sequence>
<proteinExistence type="predicted"/>
<protein>
    <recommendedName>
        <fullName evidence="3">Sulfur reduction protein DsrE</fullName>
    </recommendedName>
</protein>
<evidence type="ECO:0000313" key="2">
    <source>
        <dbReference type="Proteomes" id="UP000427769"/>
    </source>
</evidence>
<evidence type="ECO:0008006" key="3">
    <source>
        <dbReference type="Google" id="ProtNLM"/>
    </source>
</evidence>
<keyword evidence="2" id="KW-1185">Reference proteome</keyword>
<reference evidence="1 2" key="1">
    <citation type="submission" date="2019-11" db="EMBL/GenBank/DDBJ databases">
        <title>Comparative genomics of hydrocarbon-degrading Desulfosarcina strains.</title>
        <authorList>
            <person name="Watanabe M."/>
            <person name="Kojima H."/>
            <person name="Fukui M."/>
        </authorList>
    </citation>
    <scope>NUCLEOTIDE SEQUENCE [LARGE SCALE GENOMIC DNA]</scope>
    <source>
        <strain evidence="1 2">PP31</strain>
    </source>
</reference>
<gene>
    <name evidence="1" type="ORF">DSCW_56630</name>
</gene>
<dbReference type="EMBL" id="AP021875">
    <property type="protein sequence ID" value="BBO78246.1"/>
    <property type="molecule type" value="Genomic_DNA"/>
</dbReference>
<evidence type="ECO:0000313" key="1">
    <source>
        <dbReference type="EMBL" id="BBO78246.1"/>
    </source>
</evidence>
<name>A0A5K7Z8T0_9BACT</name>
<dbReference type="AlphaFoldDB" id="A0A5K7Z8T0"/>